<dbReference type="eggNOG" id="ENOG502ZCIW">
    <property type="taxonomic scope" value="Bacteria"/>
</dbReference>
<gene>
    <name evidence="2" type="ordered locus">Swoo_2602</name>
</gene>
<proteinExistence type="predicted"/>
<dbReference type="KEGG" id="swd:Swoo_2602"/>
<dbReference type="Proteomes" id="UP000002168">
    <property type="component" value="Chromosome"/>
</dbReference>
<reference evidence="2 3" key="1">
    <citation type="submission" date="2008-02" db="EMBL/GenBank/DDBJ databases">
        <title>Complete sequence of Shewanella woodyi ATCC 51908.</title>
        <authorList>
            <consortium name="US DOE Joint Genome Institute"/>
            <person name="Copeland A."/>
            <person name="Lucas S."/>
            <person name="Lapidus A."/>
            <person name="Glavina del Rio T."/>
            <person name="Dalin E."/>
            <person name="Tice H."/>
            <person name="Bruce D."/>
            <person name="Goodwin L."/>
            <person name="Pitluck S."/>
            <person name="Sims D."/>
            <person name="Brettin T."/>
            <person name="Detter J.C."/>
            <person name="Han C."/>
            <person name="Kuske C.R."/>
            <person name="Schmutz J."/>
            <person name="Larimer F."/>
            <person name="Land M."/>
            <person name="Hauser L."/>
            <person name="Kyrpides N."/>
            <person name="Lykidis A."/>
            <person name="Zhao J.-S."/>
            <person name="Richardson P."/>
        </authorList>
    </citation>
    <scope>NUCLEOTIDE SEQUENCE [LARGE SCALE GENOMIC DNA]</scope>
    <source>
        <strain evidence="3">ATCC 51908 / MS32</strain>
    </source>
</reference>
<evidence type="ECO:0000313" key="2">
    <source>
        <dbReference type="EMBL" id="ACA86879.1"/>
    </source>
</evidence>
<evidence type="ECO:0000313" key="3">
    <source>
        <dbReference type="Proteomes" id="UP000002168"/>
    </source>
</evidence>
<feature type="chain" id="PRO_5002766613" description="DUF4397 domain-containing protein" evidence="1">
    <location>
        <begin position="27"/>
        <end position="460"/>
    </location>
</feature>
<keyword evidence="1" id="KW-0732">Signal</keyword>
<feature type="signal peptide" evidence="1">
    <location>
        <begin position="1"/>
        <end position="26"/>
    </location>
</feature>
<protein>
    <recommendedName>
        <fullName evidence="4">DUF4397 domain-containing protein</fullName>
    </recommendedName>
</protein>
<dbReference type="AlphaFoldDB" id="B1KHJ4"/>
<dbReference type="EMBL" id="CP000961">
    <property type="protein sequence ID" value="ACA86879.1"/>
    <property type="molecule type" value="Genomic_DNA"/>
</dbReference>
<evidence type="ECO:0000256" key="1">
    <source>
        <dbReference type="SAM" id="SignalP"/>
    </source>
</evidence>
<sequence precursor="true">MKELKMKKIKNFTLLFFLSLCLISCGGSDNDESKPDVTYIQYYNASPDSTSTYLSLTKKKYSKVNFGYANSRVAVTTGSNKLTIVGTDAKNKEVKFHQKDIDFEAQSYHLFVLTGKYADSGFLDLKYSQDKLIKENEENKEKKITKMQVIAAHVSQGVQDFDIYVGKKEDGFSSAKYLGKLKYLGVSSPEILVNGKYVVYLAKAGGNEPIFTTKEIDLKLQTTYKLMIRPGFGQSKYGVKLDVVSSSKTVSSYPDINESVQFRVYDGFEHSAQLQVMLKGKDGEEKKQDVTRWQVSAFTPTKFGDYDVSVSDPVTGEQLLDNLLVTYNQSDSKTILFYPTKEKKLKASVIEHNLTPRSYEYQAKLVNLATDKNGLEVYFVRNNETVETAKHFIKKWNFLKTKSLTLPRDKYTVTLVEKKTDGTLNLLHRQTLELKDNLDYTLVLTPDASEQWGYRLTAFQ</sequence>
<dbReference type="HOGENOM" id="CLU_048424_0_0_6"/>
<name>B1KHJ4_SHEWM</name>
<keyword evidence="3" id="KW-1185">Reference proteome</keyword>
<evidence type="ECO:0008006" key="4">
    <source>
        <dbReference type="Google" id="ProtNLM"/>
    </source>
</evidence>
<accession>B1KHJ4</accession>
<organism evidence="2 3">
    <name type="scientific">Shewanella woodyi (strain ATCC 51908 / MS32)</name>
    <dbReference type="NCBI Taxonomy" id="392500"/>
    <lineage>
        <taxon>Bacteria</taxon>
        <taxon>Pseudomonadati</taxon>
        <taxon>Pseudomonadota</taxon>
        <taxon>Gammaproteobacteria</taxon>
        <taxon>Alteromonadales</taxon>
        <taxon>Shewanellaceae</taxon>
        <taxon>Shewanella</taxon>
    </lineage>
</organism>